<dbReference type="PANTHER" id="PTHR13255:SF0">
    <property type="entry name" value="ATAXIN-10"/>
    <property type="match status" value="1"/>
</dbReference>
<keyword evidence="6" id="KW-1185">Reference proteome</keyword>
<evidence type="ECO:0000313" key="5">
    <source>
        <dbReference type="EMBL" id="EWM27331.1"/>
    </source>
</evidence>
<organism evidence="5 6">
    <name type="scientific">Nannochloropsis gaditana</name>
    <dbReference type="NCBI Taxonomy" id="72520"/>
    <lineage>
        <taxon>Eukaryota</taxon>
        <taxon>Sar</taxon>
        <taxon>Stramenopiles</taxon>
        <taxon>Ochrophyta</taxon>
        <taxon>Eustigmatophyceae</taxon>
        <taxon>Eustigmatales</taxon>
        <taxon>Monodopsidaceae</taxon>
        <taxon>Nannochloropsis</taxon>
    </lineage>
</organism>
<dbReference type="GO" id="GO:0005829">
    <property type="term" value="C:cytosol"/>
    <property type="evidence" value="ECO:0007669"/>
    <property type="project" value="TreeGrafter"/>
</dbReference>
<evidence type="ECO:0000256" key="3">
    <source>
        <dbReference type="SAM" id="MobiDB-lite"/>
    </source>
</evidence>
<name>W7U374_9STRA</name>
<keyword evidence="2" id="KW-0131">Cell cycle</keyword>
<dbReference type="Gene3D" id="1.25.10.10">
    <property type="entry name" value="Leucine-rich Repeat Variant"/>
    <property type="match status" value="1"/>
</dbReference>
<dbReference type="InterPro" id="IPR019156">
    <property type="entry name" value="Ataxin-10_domain"/>
</dbReference>
<keyword evidence="1" id="KW-0132">Cell division</keyword>
<feature type="region of interest" description="Disordered" evidence="3">
    <location>
        <begin position="445"/>
        <end position="482"/>
    </location>
</feature>
<feature type="domain" description="Ataxin-10" evidence="4">
    <location>
        <begin position="484"/>
        <end position="580"/>
    </location>
</feature>
<reference evidence="5 6" key="1">
    <citation type="journal article" date="2014" name="Mol. Plant">
        <title>Chromosome Scale Genome Assembly and Transcriptome Profiling of Nannochloropsis gaditana in Nitrogen Depletion.</title>
        <authorList>
            <person name="Corteggiani Carpinelli E."/>
            <person name="Telatin A."/>
            <person name="Vitulo N."/>
            <person name="Forcato C."/>
            <person name="D'Angelo M."/>
            <person name="Schiavon R."/>
            <person name="Vezzi A."/>
            <person name="Giacometti G.M."/>
            <person name="Morosinotto T."/>
            <person name="Valle G."/>
        </authorList>
    </citation>
    <scope>NUCLEOTIDE SEQUENCE [LARGE SCALE GENOMIC DNA]</scope>
    <source>
        <strain evidence="5 6">B-31</strain>
    </source>
</reference>
<evidence type="ECO:0000259" key="4">
    <source>
        <dbReference type="Pfam" id="PF09759"/>
    </source>
</evidence>
<accession>W7U374</accession>
<evidence type="ECO:0000256" key="2">
    <source>
        <dbReference type="ARBA" id="ARBA00023306"/>
    </source>
</evidence>
<dbReference type="EMBL" id="AZIL01000496">
    <property type="protein sequence ID" value="EWM27331.1"/>
    <property type="molecule type" value="Genomic_DNA"/>
</dbReference>
<dbReference type="Pfam" id="PF09759">
    <property type="entry name" value="Atx10homo_assoc"/>
    <property type="match status" value="1"/>
</dbReference>
<sequence>MTNALGLHATQIHASMSWLREYREEEPEEVEEGHAKAHSGLLQLATAGKVTMELREARDACRIGGQATQTQLFPLYGKVKNILSRILFFYTSFNAVDDRFGVAEADTREVRRMALTALQFLANVTAGNAETSERLFKDARQGAIMDWLEGFGQDRKLLTCTCVVVHNYLACASQKKAAVKDFLEEAALVTKLLRLVLPPSTPSYPSSSVSSSCRAMGISAPRHHDRHRGPAGQAEGEEEDPVFEWIYLILLKVLEAQEGLRAFNKSGLDRYALHKEMLTSIRSVSAKAPGPRRAPPPIFTAEQLVLLHLAEHTLTDRFLETQGQQRDDAPLLLRDGGVWVLELVHRVKEYLHARRFSARPSTASGAKASKGKEGQYEQARQPEWLLLDEAVATVMRLIGTLLAREERLEGGREKGKEDGRELRDLLLEHDVISLILQLLQGEGGKANGEIPPMDRARSHGGPASTAGPDGTQPSPSLPTPEGRKTRLIQVLGNLCHGHGRAQEMVREQQGLPLVLNHCNVDSENPFLREWAVVCVRFLCDDPENRRVIASLQGQEVVQSPVMQEMGVDARLVAAEQGRLRLHVKRRSVEGGDKAGP</sequence>
<dbReference type="OrthoDB" id="379794at2759"/>
<dbReference type="SUPFAM" id="SSF48371">
    <property type="entry name" value="ARM repeat"/>
    <property type="match status" value="1"/>
</dbReference>
<evidence type="ECO:0000313" key="6">
    <source>
        <dbReference type="Proteomes" id="UP000019335"/>
    </source>
</evidence>
<protein>
    <submittedName>
        <fullName evidence="5">Ataxin 10</fullName>
    </submittedName>
</protein>
<dbReference type="InterPro" id="IPR016024">
    <property type="entry name" value="ARM-type_fold"/>
</dbReference>
<dbReference type="PANTHER" id="PTHR13255">
    <property type="entry name" value="ATAXIN-10"/>
    <property type="match status" value="1"/>
</dbReference>
<dbReference type="InterPro" id="IPR051374">
    <property type="entry name" value="Ataxin-10/CTR86_families"/>
</dbReference>
<evidence type="ECO:0000256" key="1">
    <source>
        <dbReference type="ARBA" id="ARBA00022618"/>
    </source>
</evidence>
<comment type="caution">
    <text evidence="5">The sequence shown here is derived from an EMBL/GenBank/DDBJ whole genome shotgun (WGS) entry which is preliminary data.</text>
</comment>
<proteinExistence type="predicted"/>
<dbReference type="InterPro" id="IPR011989">
    <property type="entry name" value="ARM-like"/>
</dbReference>
<dbReference type="GO" id="GO:0051301">
    <property type="term" value="P:cell division"/>
    <property type="evidence" value="ECO:0007669"/>
    <property type="project" value="UniProtKB-KW"/>
</dbReference>
<dbReference type="AlphaFoldDB" id="W7U374"/>
<gene>
    <name evidence="5" type="ORF">Naga_100393g3</name>
</gene>
<dbReference type="Proteomes" id="UP000019335">
    <property type="component" value="Chromosome 7"/>
</dbReference>